<reference evidence="2" key="2">
    <citation type="submission" date="2025-08" db="UniProtKB">
        <authorList>
            <consortium name="RefSeq"/>
        </authorList>
    </citation>
    <scope>IDENTIFICATION</scope>
    <source>
        <tissue evidence="2">Leaf</tissue>
    </source>
</reference>
<protein>
    <submittedName>
        <fullName evidence="2">Uncharacterized protein LOC142173496</fullName>
    </submittedName>
</protein>
<dbReference type="RefSeq" id="XP_075095195.1">
    <property type="nucleotide sequence ID" value="XM_075239094.1"/>
</dbReference>
<dbReference type="Proteomes" id="UP000790787">
    <property type="component" value="Chromosome 19"/>
</dbReference>
<accession>A0AC58TDB3</accession>
<reference evidence="1" key="1">
    <citation type="journal article" date="2014" name="Nat. Commun.">
        <title>The tobacco genome sequence and its comparison with those of tomato and potato.</title>
        <authorList>
            <person name="Sierro N."/>
            <person name="Battey J.N."/>
            <person name="Ouadi S."/>
            <person name="Bakaher N."/>
            <person name="Bovet L."/>
            <person name="Willig A."/>
            <person name="Goepfert S."/>
            <person name="Peitsch M.C."/>
            <person name="Ivanov N.V."/>
        </authorList>
    </citation>
    <scope>NUCLEOTIDE SEQUENCE [LARGE SCALE GENOMIC DNA]</scope>
</reference>
<keyword evidence="1" id="KW-1185">Reference proteome</keyword>
<sequence length="116" mass="13581">MGYYWPTLVKDYLDYVRRYKSFQFHVNFIHQPPEVLPPTIASWPFGAWNLDVVGPSPNSSCGYLYILAATDYLSKWAGAVSLKEVKKENVDNFIRVNVIYHFRIPQYILTKNDEPF</sequence>
<organism evidence="1 2">
    <name type="scientific">Nicotiana tabacum</name>
    <name type="common">Common tobacco</name>
    <dbReference type="NCBI Taxonomy" id="4097"/>
    <lineage>
        <taxon>Eukaryota</taxon>
        <taxon>Viridiplantae</taxon>
        <taxon>Streptophyta</taxon>
        <taxon>Embryophyta</taxon>
        <taxon>Tracheophyta</taxon>
        <taxon>Spermatophyta</taxon>
        <taxon>Magnoliopsida</taxon>
        <taxon>eudicotyledons</taxon>
        <taxon>Gunneridae</taxon>
        <taxon>Pentapetalae</taxon>
        <taxon>asterids</taxon>
        <taxon>lamiids</taxon>
        <taxon>Solanales</taxon>
        <taxon>Solanaceae</taxon>
        <taxon>Nicotianoideae</taxon>
        <taxon>Nicotianeae</taxon>
        <taxon>Nicotiana</taxon>
    </lineage>
</organism>
<evidence type="ECO:0000313" key="2">
    <source>
        <dbReference type="RefSeq" id="XP_075095195.1"/>
    </source>
</evidence>
<evidence type="ECO:0000313" key="1">
    <source>
        <dbReference type="Proteomes" id="UP000790787"/>
    </source>
</evidence>
<name>A0AC58TDB3_TOBAC</name>
<gene>
    <name evidence="2" type="primary">LOC142173496</name>
</gene>
<proteinExistence type="predicted"/>